<dbReference type="Proteomes" id="UP001165101">
    <property type="component" value="Unassembled WGS sequence"/>
</dbReference>
<evidence type="ECO:0000313" key="1">
    <source>
        <dbReference type="EMBL" id="GME88062.1"/>
    </source>
</evidence>
<accession>A0ACB5TG27</accession>
<sequence length="985" mass="114239">MSKQRGSTTARFVKNDNNRSKNNKEKNYNVFSRSKGPYGNNSNNNNNNPINNVTKLEAVQEINRIDEKFGFSKFESGPAKTGWLSNMHPTTIVSEDVIAGVSGVDYYFLDEEGGSFKASVQYDPYFLLICKQGTESEVEEYLIKVLEKTLKRITRVEKDDLEMSNHLMGLKRSLLRLNFHNISDLLEARRFLSPIIESNKKNKTTKDIYTSMDLNYNQFLKENGENQDDNMLNDSYGENNDSGVNNSRPIDVTEYIEDIREYDVPYHVRVSIDKDIRVGKWYKVEAHQENIKLTIDESKIAFADPVVLAFDIETTKAPLKFPDSSIDQIMMISYMIDGDGFLITNREIISEDIEDFEYTPKPEYPGYFTIFNEPNEKALIERFFEHITDVRPTVIATFNGDFFDWPFVEARALFHDIDMFKEIGFAKDNEGEYKSSYCTHMDCFRWVKRDSYLPQGSQGLKAVTTVKLGYNPTELDPELMTPYAYEKPQLLSEYSVSDAVATFYLYSKYVHPFVFSLCTIIPLNPDEVLRKGTGTLCEMLLMVQAYENGILLPNKHTDPLERFYNGHLLESETYVGGHVESLEAGVFRADLEYDFNVDPLAIDEIIVDLESALKFSIEVEANQKLEDVTNFDEIYQEIKTQLLQLKANPKRHEKPLIYHVDVASMYPNIMTTNRLQPDSMKTEKDCAACDFNRPGKQCDRRLNWSWRGEYYPAEMNEYSMIKNALRNETFPPRRPGLPRRTFDELSYADQVTHIKKRTSDYSRKVYHRIKQSEVVEREAIVCQRENPFYVNTVRSFRDRRYDFKGLAKKWKGKAAAIPKSDKHAIDEAKKMIVLYDSLQLAHKVILNSFYGYVMRKASRWYSMEMAGITCLTGATIIQMARSLVERLGRPLELDTDGIWCILPSSFPENFNFKLKNGKKVFTTYPCSMLNYLVHQKFTNHQYQELIDPVKLKYKIHADNSIFFEVDGPYKAMILPTSKEEVEKKR</sequence>
<gene>
    <name evidence="1" type="ORF">Cboi01_000069900</name>
</gene>
<comment type="caution">
    <text evidence="1">The sequence shown here is derived from an EMBL/GenBank/DDBJ whole genome shotgun (WGS) entry which is preliminary data.</text>
</comment>
<keyword evidence="2" id="KW-1185">Reference proteome</keyword>
<reference evidence="1" key="1">
    <citation type="submission" date="2023-04" db="EMBL/GenBank/DDBJ databases">
        <title>Candida boidinii NBRC 1967.</title>
        <authorList>
            <person name="Ichikawa N."/>
            <person name="Sato H."/>
            <person name="Tonouchi N."/>
        </authorList>
    </citation>
    <scope>NUCLEOTIDE SEQUENCE</scope>
    <source>
        <strain evidence="1">NBRC 1967</strain>
    </source>
</reference>
<protein>
    <submittedName>
        <fullName evidence="1">Unnamed protein product</fullName>
    </submittedName>
</protein>
<proteinExistence type="predicted"/>
<organism evidence="1 2">
    <name type="scientific">Candida boidinii</name>
    <name type="common">Yeast</name>
    <dbReference type="NCBI Taxonomy" id="5477"/>
    <lineage>
        <taxon>Eukaryota</taxon>
        <taxon>Fungi</taxon>
        <taxon>Dikarya</taxon>
        <taxon>Ascomycota</taxon>
        <taxon>Saccharomycotina</taxon>
        <taxon>Pichiomycetes</taxon>
        <taxon>Pichiales</taxon>
        <taxon>Pichiaceae</taxon>
        <taxon>Ogataea</taxon>
        <taxon>Ogataea/Candida clade</taxon>
    </lineage>
</organism>
<evidence type="ECO:0000313" key="2">
    <source>
        <dbReference type="Proteomes" id="UP001165101"/>
    </source>
</evidence>
<name>A0ACB5TG27_CANBO</name>
<dbReference type="EMBL" id="BSXV01000207">
    <property type="protein sequence ID" value="GME88062.1"/>
    <property type="molecule type" value="Genomic_DNA"/>
</dbReference>